<keyword evidence="1" id="KW-1133">Transmembrane helix</keyword>
<keyword evidence="1" id="KW-0812">Transmembrane</keyword>
<reference evidence="2 3" key="1">
    <citation type="submission" date="2024-11" db="EMBL/GenBank/DDBJ databases">
        <title>Adaptive evolution of stress response genes in parasites aligns with host niche diversity.</title>
        <authorList>
            <person name="Hahn C."/>
            <person name="Resl P."/>
        </authorList>
    </citation>
    <scope>NUCLEOTIDE SEQUENCE [LARGE SCALE GENOMIC DNA]</scope>
    <source>
        <strain evidence="2">EGGRZ-B1_66</strain>
        <tissue evidence="2">Body</tissue>
    </source>
</reference>
<accession>A0ABD2PZF8</accession>
<dbReference type="Proteomes" id="UP001626550">
    <property type="component" value="Unassembled WGS sequence"/>
</dbReference>
<proteinExistence type="predicted"/>
<evidence type="ECO:0008006" key="4">
    <source>
        <dbReference type="Google" id="ProtNLM"/>
    </source>
</evidence>
<comment type="caution">
    <text evidence="2">The sequence shown here is derived from an EMBL/GenBank/DDBJ whole genome shotgun (WGS) entry which is preliminary data.</text>
</comment>
<gene>
    <name evidence="2" type="ORF">Ciccas_008929</name>
</gene>
<name>A0ABD2PZF8_9PLAT</name>
<keyword evidence="1" id="KW-0472">Membrane</keyword>
<dbReference type="EMBL" id="JBJKFK010001682">
    <property type="protein sequence ID" value="KAL3312478.1"/>
    <property type="molecule type" value="Genomic_DNA"/>
</dbReference>
<keyword evidence="3" id="KW-1185">Reference proteome</keyword>
<organism evidence="2 3">
    <name type="scientific">Cichlidogyrus casuarinus</name>
    <dbReference type="NCBI Taxonomy" id="1844966"/>
    <lineage>
        <taxon>Eukaryota</taxon>
        <taxon>Metazoa</taxon>
        <taxon>Spiralia</taxon>
        <taxon>Lophotrochozoa</taxon>
        <taxon>Platyhelminthes</taxon>
        <taxon>Monogenea</taxon>
        <taxon>Monopisthocotylea</taxon>
        <taxon>Dactylogyridea</taxon>
        <taxon>Ancyrocephalidae</taxon>
        <taxon>Cichlidogyrus</taxon>
    </lineage>
</organism>
<feature type="transmembrane region" description="Helical" evidence="1">
    <location>
        <begin position="222"/>
        <end position="244"/>
    </location>
</feature>
<evidence type="ECO:0000256" key="1">
    <source>
        <dbReference type="SAM" id="Phobius"/>
    </source>
</evidence>
<protein>
    <recommendedName>
        <fullName evidence="4">Envelope protein</fullName>
    </recommendedName>
</protein>
<sequence>MEPVNVKKANLSLPIFAINHKALEALPYNLTVDELLENQVVNKVIDYKLQKLSLGSIFRIKCTSKNLDVDKCVYEIKASLKNVTASPTFTLERKKLEIVAKIEPTMEKCWEVTSKYQEKQCPPGTFLSEAHGGRIFSNTVNDNGRTTRLTEKMSDFVAELEYKFRNSQDKQVTMRDIQVYLKPQQELLDLQSIADDILRINLTYNYIPEQKNDYILLRTSDMLTMINSGFFLSIFLVMLTLVVLMKFSTSRALVGSRKNMIATMTKAVYKRVKKKIEQRRERKKRRIVVRDKLVATVANSRLLLKNKRLMRIIKKWDTKDQDKVAEVDRIFERHENLLNCTHEYSNRLFSDVWLIAIASKNRNDDVARILLNKSSISRQIRTYFLKPLSNSLRKRNNNQ</sequence>
<evidence type="ECO:0000313" key="3">
    <source>
        <dbReference type="Proteomes" id="UP001626550"/>
    </source>
</evidence>
<dbReference type="AlphaFoldDB" id="A0ABD2PZF8"/>
<evidence type="ECO:0000313" key="2">
    <source>
        <dbReference type="EMBL" id="KAL3312478.1"/>
    </source>
</evidence>